<accession>A0A1X6WRX2</accession>
<name>A0A1X6WRX2_9ENTE</name>
<keyword evidence="3" id="KW-1185">Reference proteome</keyword>
<dbReference type="AlphaFoldDB" id="A0A1X6WRX2"/>
<reference evidence="3" key="1">
    <citation type="submission" date="2017-02" db="EMBL/GenBank/DDBJ databases">
        <authorList>
            <person name="Dridi B."/>
        </authorList>
    </citation>
    <scope>NUCLEOTIDE SEQUENCE [LARGE SCALE GENOMIC DNA]</scope>
    <source>
        <strain evidence="3">bH819</strain>
    </source>
</reference>
<protein>
    <submittedName>
        <fullName evidence="2">Uncharacterized protein</fullName>
    </submittedName>
</protein>
<gene>
    <name evidence="2" type="ORF">FM121_13130</name>
</gene>
<feature type="compositionally biased region" description="Basic and acidic residues" evidence="1">
    <location>
        <begin position="68"/>
        <end position="77"/>
    </location>
</feature>
<feature type="region of interest" description="Disordered" evidence="1">
    <location>
        <begin position="61"/>
        <end position="95"/>
    </location>
</feature>
<evidence type="ECO:0000256" key="1">
    <source>
        <dbReference type="SAM" id="MobiDB-lite"/>
    </source>
</evidence>
<dbReference type="EMBL" id="FWFD01000018">
    <property type="protein sequence ID" value="SLM87034.1"/>
    <property type="molecule type" value="Genomic_DNA"/>
</dbReference>
<organism evidence="2 3">
    <name type="scientific">Vagococcus fluvialis bH819</name>
    <dbReference type="NCBI Taxonomy" id="1255619"/>
    <lineage>
        <taxon>Bacteria</taxon>
        <taxon>Bacillati</taxon>
        <taxon>Bacillota</taxon>
        <taxon>Bacilli</taxon>
        <taxon>Lactobacillales</taxon>
        <taxon>Enterococcaceae</taxon>
        <taxon>Vagococcus</taxon>
    </lineage>
</organism>
<sequence>MEKPKNKRIEISLNPNKVDEKEILEFLESTYEEKKKPIAIQFKEAMKFYMTHHNMINSYQESTINQEVNKEPEENLKADNTSSSAFKGFHGLSSD</sequence>
<proteinExistence type="predicted"/>
<evidence type="ECO:0000313" key="3">
    <source>
        <dbReference type="Proteomes" id="UP000195918"/>
    </source>
</evidence>
<dbReference type="RefSeq" id="WP_086952656.1">
    <property type="nucleotide sequence ID" value="NZ_FWFD01000018.1"/>
</dbReference>
<dbReference type="Proteomes" id="UP000195918">
    <property type="component" value="Unassembled WGS sequence"/>
</dbReference>
<evidence type="ECO:0000313" key="2">
    <source>
        <dbReference type="EMBL" id="SLM87034.1"/>
    </source>
</evidence>